<evidence type="ECO:0000256" key="1">
    <source>
        <dbReference type="SAM" id="Phobius"/>
    </source>
</evidence>
<dbReference type="AlphaFoldDB" id="A0A6M2DVG7"/>
<accession>A0A6M2DVG7</accession>
<proteinExistence type="predicted"/>
<evidence type="ECO:0000313" key="3">
    <source>
        <dbReference type="EMBL" id="NOV50356.1"/>
    </source>
</evidence>
<feature type="signal peptide" evidence="2">
    <location>
        <begin position="1"/>
        <end position="20"/>
    </location>
</feature>
<evidence type="ECO:0000256" key="2">
    <source>
        <dbReference type="SAM" id="SignalP"/>
    </source>
</evidence>
<organism evidence="3">
    <name type="scientific">Xenopsylla cheopis</name>
    <name type="common">Oriental rat flea</name>
    <name type="synonym">Pulex cheopis</name>
    <dbReference type="NCBI Taxonomy" id="163159"/>
    <lineage>
        <taxon>Eukaryota</taxon>
        <taxon>Metazoa</taxon>
        <taxon>Ecdysozoa</taxon>
        <taxon>Arthropoda</taxon>
        <taxon>Hexapoda</taxon>
        <taxon>Insecta</taxon>
        <taxon>Pterygota</taxon>
        <taxon>Neoptera</taxon>
        <taxon>Endopterygota</taxon>
        <taxon>Siphonaptera</taxon>
        <taxon>Pulicidae</taxon>
        <taxon>Xenopsyllinae</taxon>
        <taxon>Xenopsylla</taxon>
    </lineage>
</organism>
<dbReference type="EMBL" id="GIIL01006630">
    <property type="protein sequence ID" value="NOV50356.1"/>
    <property type="molecule type" value="Transcribed_RNA"/>
</dbReference>
<keyword evidence="1" id="KW-1133">Transmembrane helix</keyword>
<feature type="transmembrane region" description="Helical" evidence="1">
    <location>
        <begin position="68"/>
        <end position="85"/>
    </location>
</feature>
<protein>
    <submittedName>
        <fullName evidence="3">Putative secreted protein</fullName>
    </submittedName>
</protein>
<keyword evidence="1" id="KW-0812">Transmembrane</keyword>
<keyword evidence="1" id="KW-0472">Membrane</keyword>
<reference evidence="3" key="1">
    <citation type="submission" date="2020-03" db="EMBL/GenBank/DDBJ databases">
        <title>Transcriptomic Profiling of the Digestive Tract of the Rat Flea, Xenopsylla cheopis, Following Blood Feeding and Infection with Yersinia pestis.</title>
        <authorList>
            <person name="Bland D.M."/>
            <person name="Martens C.A."/>
            <person name="Virtaneva K."/>
            <person name="Kanakabandi K."/>
            <person name="Long D."/>
            <person name="Rosenke R."/>
            <person name="Saturday G.A."/>
            <person name="Hoyt F.H."/>
            <person name="Bruno D.P."/>
            <person name="Ribeiro J.M.C."/>
            <person name="Hinnebusch J."/>
        </authorList>
    </citation>
    <scope>NUCLEOTIDE SEQUENCE</scope>
</reference>
<sequence length="89" mass="9604">MHKIIVALCIFSLGFKSASAISCYQCNGTDAKSLFQCGEDLSAAGGSIDLVPQSCDQVHDAKFCIKHVGRYEGLLIIILLLVIAFRGRN</sequence>
<name>A0A6M2DVG7_XENCH</name>
<feature type="chain" id="PRO_5026910712" evidence="2">
    <location>
        <begin position="21"/>
        <end position="89"/>
    </location>
</feature>
<keyword evidence="2" id="KW-0732">Signal</keyword>